<dbReference type="Proteomes" id="UP000887569">
    <property type="component" value="Unplaced"/>
</dbReference>
<reference evidence="2" key="1">
    <citation type="submission" date="2022-11" db="UniProtKB">
        <authorList>
            <consortium name="WormBaseParasite"/>
        </authorList>
    </citation>
    <scope>IDENTIFICATION</scope>
</reference>
<accession>A0A915CCK7</accession>
<dbReference type="WBParaSite" id="PgR122_g002_t01">
    <property type="protein sequence ID" value="PgR122_g002_t01"/>
    <property type="gene ID" value="PgR122_g002"/>
</dbReference>
<protein>
    <submittedName>
        <fullName evidence="2">Uncharacterized protein</fullName>
    </submittedName>
</protein>
<sequence length="183" mass="21186">MKCETNKSKTKSRTRVFTLLKLLISSSLSSKSNILKFSRTRSTFVLFGIVEIPRCTICRNRIYNNRYFLRLLFTYDITSPKQNFKISRLSDTDQVAELAHASKYTMIKWRRVSFGSPCKCGRGALGIECLAERIGWEKISAQADFSNLLLQNVSPFFEEEGERIPNCLRNLKFIGRVMYDARE</sequence>
<proteinExistence type="predicted"/>
<keyword evidence="1" id="KW-1185">Reference proteome</keyword>
<name>A0A915CCK7_PARUN</name>
<organism evidence="1 2">
    <name type="scientific">Parascaris univalens</name>
    <name type="common">Nematode worm</name>
    <dbReference type="NCBI Taxonomy" id="6257"/>
    <lineage>
        <taxon>Eukaryota</taxon>
        <taxon>Metazoa</taxon>
        <taxon>Ecdysozoa</taxon>
        <taxon>Nematoda</taxon>
        <taxon>Chromadorea</taxon>
        <taxon>Rhabditida</taxon>
        <taxon>Spirurina</taxon>
        <taxon>Ascaridomorpha</taxon>
        <taxon>Ascaridoidea</taxon>
        <taxon>Ascarididae</taxon>
        <taxon>Parascaris</taxon>
    </lineage>
</organism>
<evidence type="ECO:0000313" key="1">
    <source>
        <dbReference type="Proteomes" id="UP000887569"/>
    </source>
</evidence>
<dbReference type="AlphaFoldDB" id="A0A915CCK7"/>
<evidence type="ECO:0000313" key="2">
    <source>
        <dbReference type="WBParaSite" id="PgR122_g002_t01"/>
    </source>
</evidence>